<dbReference type="GeneTree" id="ENSGT00940000157718"/>
<dbReference type="Pfam" id="PF03285">
    <property type="entry name" value="Paralemmin"/>
    <property type="match status" value="1"/>
</dbReference>
<dbReference type="GO" id="GO:0005737">
    <property type="term" value="C:cytoplasm"/>
    <property type="evidence" value="ECO:0007669"/>
    <property type="project" value="UniProtKB-SubCell"/>
</dbReference>
<reference evidence="12" key="2">
    <citation type="submission" date="2025-08" db="UniProtKB">
        <authorList>
            <consortium name="Ensembl"/>
        </authorList>
    </citation>
    <scope>IDENTIFICATION</scope>
</reference>
<accession>H3C024</accession>
<dbReference type="InterPro" id="IPR004965">
    <property type="entry name" value="Paralemmin"/>
</dbReference>
<evidence type="ECO:0000256" key="5">
    <source>
        <dbReference type="ARBA" id="ARBA00022490"/>
    </source>
</evidence>
<comment type="subcellular location">
    <subcellularLocation>
        <location evidence="1">Cell projection</location>
        <location evidence="1">Dendrite</location>
    </subcellularLocation>
    <subcellularLocation>
        <location evidence="3">Cell projection</location>
        <location evidence="3">Dendritic spine</location>
    </subcellularLocation>
    <subcellularLocation>
        <location evidence="2">Cytoplasm</location>
    </subcellularLocation>
</comment>
<keyword evidence="8" id="KW-0966">Cell projection</keyword>
<dbReference type="PANTHER" id="PTHR46881">
    <property type="entry name" value="PALMDELPHIN"/>
    <property type="match status" value="1"/>
</dbReference>
<evidence type="ECO:0000256" key="4">
    <source>
        <dbReference type="ARBA" id="ARBA00005756"/>
    </source>
</evidence>
<keyword evidence="7 10" id="KW-0175">Coiled coil</keyword>
<evidence type="ECO:0000256" key="8">
    <source>
        <dbReference type="ARBA" id="ARBA00023273"/>
    </source>
</evidence>
<name>H3C024_TETNG</name>
<feature type="compositionally biased region" description="Polar residues" evidence="11">
    <location>
        <begin position="435"/>
        <end position="444"/>
    </location>
</feature>
<dbReference type="GO" id="GO:0043197">
    <property type="term" value="C:dendritic spine"/>
    <property type="evidence" value="ECO:0007669"/>
    <property type="project" value="UniProtKB-SubCell"/>
</dbReference>
<sequence>APKMEECALLKERLQAITEKHRVQEDIRQKKLELDQEKLRLQHLKKRWVRDQWLLQDSAAGAPEPLPLLPEQQQSRALQLRIHRIEMEVESLERAESMISTNESLILNRLKAVEKSSEEIIKEQGADPSCSPLHRALTRLPRCPSFPSIPLSASHPTPRPKHTQKKCNDHVTSALFAMEINVTRNLLTGEKTVVSTATVPAEDLKHHAGIKVYDDGRKCVYALNSQEGSDDLTDTSKLSASEVEELLRSATVHRQASYRNLRHNRPRQGNHGNHNDLYSSYQEKRSVLETWPAGHHKNAGGANGGPLPRSQNQEVLSLQQPQLCYTPASYIPLSDYVSVDEDELLCFSPDGSTATAVYSGPAHPERAPSPLYADDAPYTILNYVDATEPITAIFMGFQLTQDDSGQAPECEASLKAELVVIHDDSDDETAGAKNQPGTNGCQAGSSGGGDRRMQKQVATGTRIIKKKHNACCAVS</sequence>
<feature type="coiled-coil region" evidence="10">
    <location>
        <begin position="20"/>
        <end position="47"/>
    </location>
</feature>
<keyword evidence="13" id="KW-1185">Reference proteome</keyword>
<keyword evidence="5" id="KW-0963">Cytoplasm</keyword>
<reference evidence="13" key="1">
    <citation type="journal article" date="2004" name="Nature">
        <title>Genome duplication in the teleost fish Tetraodon nigroviridis reveals the early vertebrate proto-karyotype.</title>
        <authorList>
            <person name="Jaillon O."/>
            <person name="Aury J.-M."/>
            <person name="Brunet F."/>
            <person name="Petit J.-L."/>
            <person name="Stange-Thomann N."/>
            <person name="Mauceli E."/>
            <person name="Bouneau L."/>
            <person name="Fischer C."/>
            <person name="Ozouf-Costaz C."/>
            <person name="Bernot A."/>
            <person name="Nicaud S."/>
            <person name="Jaffe D."/>
            <person name="Fisher S."/>
            <person name="Lutfalla G."/>
            <person name="Dossat C."/>
            <person name="Segurens B."/>
            <person name="Dasilva C."/>
            <person name="Salanoubat M."/>
            <person name="Levy M."/>
            <person name="Boudet N."/>
            <person name="Castellano S."/>
            <person name="Anthouard V."/>
            <person name="Jubin C."/>
            <person name="Castelli V."/>
            <person name="Katinka M."/>
            <person name="Vacherie B."/>
            <person name="Biemont C."/>
            <person name="Skalli Z."/>
            <person name="Cattolico L."/>
            <person name="Poulain J."/>
            <person name="De Berardinis V."/>
            <person name="Cruaud C."/>
            <person name="Duprat S."/>
            <person name="Brottier P."/>
            <person name="Coutanceau J.-P."/>
            <person name="Gouzy J."/>
            <person name="Parra G."/>
            <person name="Lardier G."/>
            <person name="Chapple C."/>
            <person name="McKernan K.J."/>
            <person name="McEwan P."/>
            <person name="Bosak S."/>
            <person name="Kellis M."/>
            <person name="Volff J.-N."/>
            <person name="Guigo R."/>
            <person name="Zody M.C."/>
            <person name="Mesirov J."/>
            <person name="Lindblad-Toh K."/>
            <person name="Birren B."/>
            <person name="Nusbaum C."/>
            <person name="Kahn D."/>
            <person name="Robinson-Rechavi M."/>
            <person name="Laudet V."/>
            <person name="Schachter V."/>
            <person name="Quetier F."/>
            <person name="Saurin W."/>
            <person name="Scarpelli C."/>
            <person name="Wincker P."/>
            <person name="Lander E.S."/>
            <person name="Weissenbach J."/>
            <person name="Roest Crollius H."/>
        </authorList>
    </citation>
    <scope>NUCLEOTIDE SEQUENCE [LARGE SCALE GENOMIC DNA]</scope>
</reference>
<evidence type="ECO:0000256" key="3">
    <source>
        <dbReference type="ARBA" id="ARBA00004552"/>
    </source>
</evidence>
<dbReference type="HOGENOM" id="CLU_038333_0_0_1"/>
<dbReference type="InParanoid" id="H3C024"/>
<evidence type="ECO:0000256" key="1">
    <source>
        <dbReference type="ARBA" id="ARBA00004279"/>
    </source>
</evidence>
<dbReference type="PANTHER" id="PTHR46881:SF1">
    <property type="entry name" value="PALMDELPHIN"/>
    <property type="match status" value="1"/>
</dbReference>
<evidence type="ECO:0000256" key="2">
    <source>
        <dbReference type="ARBA" id="ARBA00004496"/>
    </source>
</evidence>
<reference evidence="12" key="3">
    <citation type="submission" date="2025-09" db="UniProtKB">
        <authorList>
            <consortium name="Ensembl"/>
        </authorList>
    </citation>
    <scope>IDENTIFICATION</scope>
</reference>
<keyword evidence="6" id="KW-0770">Synapse</keyword>
<evidence type="ECO:0000256" key="6">
    <source>
        <dbReference type="ARBA" id="ARBA00023018"/>
    </source>
</evidence>
<evidence type="ECO:0000256" key="7">
    <source>
        <dbReference type="ARBA" id="ARBA00023054"/>
    </source>
</evidence>
<dbReference type="Ensembl" id="ENSTNIT00000002253.1">
    <property type="protein sequence ID" value="ENSTNIP00000001590.1"/>
    <property type="gene ID" value="ENSTNIG00000001161.1"/>
</dbReference>
<evidence type="ECO:0000256" key="9">
    <source>
        <dbReference type="ARBA" id="ARBA00040857"/>
    </source>
</evidence>
<dbReference type="STRING" id="99883.ENSTNIP00000001590"/>
<comment type="similarity">
    <text evidence="4">Belongs to the paralemmin family.</text>
</comment>
<feature type="region of interest" description="Disordered" evidence="11">
    <location>
        <begin position="427"/>
        <end position="458"/>
    </location>
</feature>
<organism evidence="12 13">
    <name type="scientific">Tetraodon nigroviridis</name>
    <name type="common">Spotted green pufferfish</name>
    <name type="synonym">Chelonodon nigroviridis</name>
    <dbReference type="NCBI Taxonomy" id="99883"/>
    <lineage>
        <taxon>Eukaryota</taxon>
        <taxon>Metazoa</taxon>
        <taxon>Chordata</taxon>
        <taxon>Craniata</taxon>
        <taxon>Vertebrata</taxon>
        <taxon>Euteleostomi</taxon>
        <taxon>Actinopterygii</taxon>
        <taxon>Neopterygii</taxon>
        <taxon>Teleostei</taxon>
        <taxon>Neoteleostei</taxon>
        <taxon>Acanthomorphata</taxon>
        <taxon>Eupercaria</taxon>
        <taxon>Tetraodontiformes</taxon>
        <taxon>Tetradontoidea</taxon>
        <taxon>Tetraodontidae</taxon>
        <taxon>Tetraodon</taxon>
    </lineage>
</organism>
<evidence type="ECO:0000313" key="13">
    <source>
        <dbReference type="Proteomes" id="UP000007303"/>
    </source>
</evidence>
<evidence type="ECO:0000256" key="10">
    <source>
        <dbReference type="SAM" id="Coils"/>
    </source>
</evidence>
<dbReference type="GO" id="GO:0008360">
    <property type="term" value="P:regulation of cell shape"/>
    <property type="evidence" value="ECO:0007669"/>
    <property type="project" value="InterPro"/>
</dbReference>
<dbReference type="GO" id="GO:0016020">
    <property type="term" value="C:membrane"/>
    <property type="evidence" value="ECO:0007669"/>
    <property type="project" value="InterPro"/>
</dbReference>
<feature type="region of interest" description="Disordered" evidence="11">
    <location>
        <begin position="254"/>
        <end position="277"/>
    </location>
</feature>
<proteinExistence type="inferred from homology"/>
<evidence type="ECO:0000256" key="11">
    <source>
        <dbReference type="SAM" id="MobiDB-lite"/>
    </source>
</evidence>
<dbReference type="AlphaFoldDB" id="H3C024"/>
<dbReference type="Proteomes" id="UP000007303">
    <property type="component" value="Unassembled WGS sequence"/>
</dbReference>
<dbReference type="OMA" id="FASHRSH"/>
<protein>
    <recommendedName>
        <fullName evidence="9">Palmdelphin</fullName>
    </recommendedName>
</protein>
<evidence type="ECO:0000313" key="12">
    <source>
        <dbReference type="Ensembl" id="ENSTNIP00000001590.1"/>
    </source>
</evidence>